<dbReference type="PANTHER" id="PTHR46082:SF11">
    <property type="entry name" value="AAA+ ATPASE DOMAIN-CONTAINING PROTEIN-RELATED"/>
    <property type="match status" value="1"/>
</dbReference>
<dbReference type="EMBL" id="MU865774">
    <property type="protein sequence ID" value="KAK4220471.1"/>
    <property type="molecule type" value="Genomic_DNA"/>
</dbReference>
<name>A0AAN6YM00_9PEZI</name>
<dbReference type="GO" id="GO:0009116">
    <property type="term" value="P:nucleoside metabolic process"/>
    <property type="evidence" value="ECO:0007669"/>
    <property type="project" value="InterPro"/>
</dbReference>
<sequence length="163" mass="17448">MQPSGLCHVVWENTILSVIVSLAAGVYGTTTAATTTSDLLAFLPSIRVGLLVGIGGGIARPDEGRDIRLGDIVVSQPDRTTGGVCQYDLIKAKARGVRERKGFLGRPPTVLLNALSSIQADHELKDPKIPCFLEEMLKNPKMGVGAGLIYRPTTLQFWSFISG</sequence>
<dbReference type="Proteomes" id="UP001301958">
    <property type="component" value="Unassembled WGS sequence"/>
</dbReference>
<evidence type="ECO:0000313" key="1">
    <source>
        <dbReference type="EMBL" id="KAK4220471.1"/>
    </source>
</evidence>
<dbReference type="SUPFAM" id="SSF53167">
    <property type="entry name" value="Purine and uridine phosphorylases"/>
    <property type="match status" value="1"/>
</dbReference>
<dbReference type="AlphaFoldDB" id="A0AAN6YM00"/>
<dbReference type="Gene3D" id="3.40.50.1580">
    <property type="entry name" value="Nucleoside phosphorylase domain"/>
    <property type="match status" value="1"/>
</dbReference>
<dbReference type="PANTHER" id="PTHR46082">
    <property type="entry name" value="ATP/GTP-BINDING PROTEIN-RELATED"/>
    <property type="match status" value="1"/>
</dbReference>
<dbReference type="GO" id="GO:0003824">
    <property type="term" value="F:catalytic activity"/>
    <property type="evidence" value="ECO:0007669"/>
    <property type="project" value="InterPro"/>
</dbReference>
<dbReference type="InterPro" id="IPR053137">
    <property type="entry name" value="NLR-like"/>
</dbReference>
<organism evidence="1 2">
    <name type="scientific">Podospora fimiseda</name>
    <dbReference type="NCBI Taxonomy" id="252190"/>
    <lineage>
        <taxon>Eukaryota</taxon>
        <taxon>Fungi</taxon>
        <taxon>Dikarya</taxon>
        <taxon>Ascomycota</taxon>
        <taxon>Pezizomycotina</taxon>
        <taxon>Sordariomycetes</taxon>
        <taxon>Sordariomycetidae</taxon>
        <taxon>Sordariales</taxon>
        <taxon>Podosporaceae</taxon>
        <taxon>Podospora</taxon>
    </lineage>
</organism>
<proteinExistence type="predicted"/>
<accession>A0AAN6YM00</accession>
<protein>
    <recommendedName>
        <fullName evidence="3">Nucleoside phosphorylase domain-containing protein</fullName>
    </recommendedName>
</protein>
<reference evidence="1" key="1">
    <citation type="journal article" date="2023" name="Mol. Phylogenet. Evol.">
        <title>Genome-scale phylogeny and comparative genomics of the fungal order Sordariales.</title>
        <authorList>
            <person name="Hensen N."/>
            <person name="Bonometti L."/>
            <person name="Westerberg I."/>
            <person name="Brannstrom I.O."/>
            <person name="Guillou S."/>
            <person name="Cros-Aarteil S."/>
            <person name="Calhoun S."/>
            <person name="Haridas S."/>
            <person name="Kuo A."/>
            <person name="Mondo S."/>
            <person name="Pangilinan J."/>
            <person name="Riley R."/>
            <person name="LaButti K."/>
            <person name="Andreopoulos B."/>
            <person name="Lipzen A."/>
            <person name="Chen C."/>
            <person name="Yan M."/>
            <person name="Daum C."/>
            <person name="Ng V."/>
            <person name="Clum A."/>
            <person name="Steindorff A."/>
            <person name="Ohm R.A."/>
            <person name="Martin F."/>
            <person name="Silar P."/>
            <person name="Natvig D.O."/>
            <person name="Lalanne C."/>
            <person name="Gautier V."/>
            <person name="Ament-Velasquez S.L."/>
            <person name="Kruys A."/>
            <person name="Hutchinson M.I."/>
            <person name="Powell A.J."/>
            <person name="Barry K."/>
            <person name="Miller A.N."/>
            <person name="Grigoriev I.V."/>
            <person name="Debuchy R."/>
            <person name="Gladieux P."/>
            <person name="Hiltunen Thoren M."/>
            <person name="Johannesson H."/>
        </authorList>
    </citation>
    <scope>NUCLEOTIDE SEQUENCE</scope>
    <source>
        <strain evidence="1">CBS 990.96</strain>
    </source>
</reference>
<evidence type="ECO:0000313" key="2">
    <source>
        <dbReference type="Proteomes" id="UP001301958"/>
    </source>
</evidence>
<keyword evidence="2" id="KW-1185">Reference proteome</keyword>
<dbReference type="InterPro" id="IPR035994">
    <property type="entry name" value="Nucleoside_phosphorylase_sf"/>
</dbReference>
<comment type="caution">
    <text evidence="1">The sequence shown here is derived from an EMBL/GenBank/DDBJ whole genome shotgun (WGS) entry which is preliminary data.</text>
</comment>
<reference evidence="1" key="2">
    <citation type="submission" date="2023-05" db="EMBL/GenBank/DDBJ databases">
        <authorList>
            <consortium name="Lawrence Berkeley National Laboratory"/>
            <person name="Steindorff A."/>
            <person name="Hensen N."/>
            <person name="Bonometti L."/>
            <person name="Westerberg I."/>
            <person name="Brannstrom I.O."/>
            <person name="Guillou S."/>
            <person name="Cros-Aarteil S."/>
            <person name="Calhoun S."/>
            <person name="Haridas S."/>
            <person name="Kuo A."/>
            <person name="Mondo S."/>
            <person name="Pangilinan J."/>
            <person name="Riley R."/>
            <person name="Labutti K."/>
            <person name="Andreopoulos B."/>
            <person name="Lipzen A."/>
            <person name="Chen C."/>
            <person name="Yanf M."/>
            <person name="Daum C."/>
            <person name="Ng V."/>
            <person name="Clum A."/>
            <person name="Ohm R."/>
            <person name="Martin F."/>
            <person name="Silar P."/>
            <person name="Natvig D."/>
            <person name="Lalanne C."/>
            <person name="Gautier V."/>
            <person name="Ament-Velasquez S.L."/>
            <person name="Kruys A."/>
            <person name="Hutchinson M.I."/>
            <person name="Powell A.J."/>
            <person name="Barry K."/>
            <person name="Miller A.N."/>
            <person name="Grigoriev I.V."/>
            <person name="Debuchy R."/>
            <person name="Gladieux P."/>
            <person name="Thoren M.H."/>
            <person name="Johannesson H."/>
        </authorList>
    </citation>
    <scope>NUCLEOTIDE SEQUENCE</scope>
    <source>
        <strain evidence="1">CBS 990.96</strain>
    </source>
</reference>
<evidence type="ECO:0008006" key="3">
    <source>
        <dbReference type="Google" id="ProtNLM"/>
    </source>
</evidence>
<gene>
    <name evidence="1" type="ORF">QBC38DRAFT_494260</name>
</gene>